<dbReference type="InterPro" id="IPR021147">
    <property type="entry name" value="DUF697"/>
</dbReference>
<keyword evidence="4" id="KW-0997">Cell inner membrane</keyword>
<evidence type="ECO:0000313" key="10">
    <source>
        <dbReference type="Proteomes" id="UP000232060"/>
    </source>
</evidence>
<evidence type="ECO:0000256" key="1">
    <source>
        <dbReference type="ARBA" id="ARBA00004429"/>
    </source>
</evidence>
<dbReference type="OrthoDB" id="958025at2"/>
<dbReference type="NCBIfam" id="TIGR01620">
    <property type="entry name" value="hyp_HI0043"/>
    <property type="match status" value="1"/>
</dbReference>
<dbReference type="AlphaFoldDB" id="A0A2M8HEF4"/>
<comment type="similarity">
    <text evidence="2">Belongs to the UPF0283 family.</text>
</comment>
<feature type="transmembrane region" description="Helical" evidence="8">
    <location>
        <begin position="105"/>
        <end position="126"/>
    </location>
</feature>
<keyword evidence="7 8" id="KW-0472">Membrane</keyword>
<evidence type="ECO:0000256" key="5">
    <source>
        <dbReference type="ARBA" id="ARBA00022692"/>
    </source>
</evidence>
<reference evidence="9 10" key="1">
    <citation type="submission" date="2017-11" db="EMBL/GenBank/DDBJ databases">
        <title>Draft genome sequence of environmental isolate Aeromonas lusitania sp. nov. MDC 2473.</title>
        <authorList>
            <person name="Colston S.M."/>
            <person name="Navarro A."/>
            <person name="Martinez-Murcia A.J."/>
            <person name="Graf J."/>
        </authorList>
    </citation>
    <scope>NUCLEOTIDE SEQUENCE [LARGE SCALE GENOMIC DNA]</scope>
    <source>
        <strain evidence="9 10">MDC 2473</strain>
    </source>
</reference>
<dbReference type="EMBL" id="PGCP01000003">
    <property type="protein sequence ID" value="PJC94910.1"/>
    <property type="molecule type" value="Genomic_DNA"/>
</dbReference>
<evidence type="ECO:0000256" key="6">
    <source>
        <dbReference type="ARBA" id="ARBA00022989"/>
    </source>
</evidence>
<organism evidence="9 10">
    <name type="scientific">Aeromonas lusitana</name>
    <dbReference type="NCBI Taxonomy" id="931529"/>
    <lineage>
        <taxon>Bacteria</taxon>
        <taxon>Pseudomonadati</taxon>
        <taxon>Pseudomonadota</taxon>
        <taxon>Gammaproteobacteria</taxon>
        <taxon>Aeromonadales</taxon>
        <taxon>Aeromonadaceae</taxon>
        <taxon>Aeromonas</taxon>
    </lineage>
</organism>
<evidence type="ECO:0000313" key="9">
    <source>
        <dbReference type="EMBL" id="PJC94910.1"/>
    </source>
</evidence>
<protein>
    <submittedName>
        <fullName evidence="9">TIGR01620 family protein</fullName>
    </submittedName>
</protein>
<dbReference type="Pfam" id="PF05128">
    <property type="entry name" value="DUF697"/>
    <property type="match status" value="1"/>
</dbReference>
<dbReference type="Proteomes" id="UP000232060">
    <property type="component" value="Unassembled WGS sequence"/>
</dbReference>
<evidence type="ECO:0000256" key="8">
    <source>
        <dbReference type="SAM" id="Phobius"/>
    </source>
</evidence>
<keyword evidence="3" id="KW-1003">Cell membrane</keyword>
<feature type="transmembrane region" description="Helical" evidence="8">
    <location>
        <begin position="72"/>
        <end position="93"/>
    </location>
</feature>
<proteinExistence type="inferred from homology"/>
<evidence type="ECO:0000256" key="2">
    <source>
        <dbReference type="ARBA" id="ARBA00008255"/>
    </source>
</evidence>
<accession>A0A2M8HEF4</accession>
<keyword evidence="6 8" id="KW-1133">Transmembrane helix</keyword>
<comment type="caution">
    <text evidence="9">The sequence shown here is derived from an EMBL/GenBank/DDBJ whole genome shotgun (WGS) entry which is preliminary data.</text>
</comment>
<dbReference type="InterPro" id="IPR006507">
    <property type="entry name" value="UPF0283"/>
</dbReference>
<sequence>MNDQTKQPTPAAGVPLQGKMVLDPVLQVASAEPAPAPAQRLEEASFERLDELNDFTEVEPALTIKPRRRHRLLGWGLGAVGLLSLGQFGAFLVDQFASSPLWGGAWLLASGLVLVGTASVAGREWLRLRTLKRRQDVRSRADDLLAHQGVGQGQAFCEALAEKSGDKGREGYRNWLSQLDESHSDREVLTLYSQLVLTERDKLAQARVAKWSGEAAVLVALSPLATVDMMLMLWRNLRMIEDIADVYAIELGYWSRIQLIRQVFRNMLYAGATELVTEVGMDLLGAELTAKLSARAAQGVGAGLLTARLGLRTIEACRPLPWCGDEKPKLGELRKRLIGQLAGYLNKS</sequence>
<evidence type="ECO:0000256" key="4">
    <source>
        <dbReference type="ARBA" id="ARBA00022519"/>
    </source>
</evidence>
<dbReference type="GO" id="GO:0005886">
    <property type="term" value="C:plasma membrane"/>
    <property type="evidence" value="ECO:0007669"/>
    <property type="project" value="UniProtKB-SubCell"/>
</dbReference>
<dbReference type="PANTHER" id="PTHR39342">
    <property type="entry name" value="UPF0283 MEMBRANE PROTEIN YCJF"/>
    <property type="match status" value="1"/>
</dbReference>
<name>A0A2M8HEF4_9GAMM</name>
<comment type="subcellular location">
    <subcellularLocation>
        <location evidence="1">Cell inner membrane</location>
        <topology evidence="1">Multi-pass membrane protein</topology>
    </subcellularLocation>
</comment>
<keyword evidence="5 8" id="KW-0812">Transmembrane</keyword>
<dbReference type="RefSeq" id="WP_100858497.1">
    <property type="nucleotide sequence ID" value="NZ_PGCP01000003.1"/>
</dbReference>
<gene>
    <name evidence="9" type="ORF">CUC44_02950</name>
</gene>
<evidence type="ECO:0000256" key="7">
    <source>
        <dbReference type="ARBA" id="ARBA00023136"/>
    </source>
</evidence>
<dbReference type="PANTHER" id="PTHR39342:SF1">
    <property type="entry name" value="UPF0283 MEMBRANE PROTEIN YCJF"/>
    <property type="match status" value="1"/>
</dbReference>
<evidence type="ECO:0000256" key="3">
    <source>
        <dbReference type="ARBA" id="ARBA00022475"/>
    </source>
</evidence>
<keyword evidence="10" id="KW-1185">Reference proteome</keyword>